<dbReference type="Proteomes" id="UP000809789">
    <property type="component" value="Unassembled WGS sequence"/>
</dbReference>
<dbReference type="OrthoDB" id="496981at2759"/>
<sequence>MPVFNKFQYEVVPGFFQQDDPTVDPSTFEYTCDFSLIARPDPSQQTTHSTPWARFSETRTQMNESAPDDAQYSTCSSLVGTDKDGITWQSQNTAPKHGTLDHFSKLDSSDGMDFVDARLTETGRQQARLAHETFAHALDAGLPPPERYLVSPLDRCLETCRITFGGLEVPPNRPFRPVIHENIREVFGEHTCDKRSTKTAIQARHPGLFEFEQGFAVDDPYWKAEVRETGAEVDTRICRFLDDLFASATDVRVWSFTVHSGVIASFLRVVGHRTFAVQTGAVIPVLLKVTRNTKS</sequence>
<dbReference type="CDD" id="cd07067">
    <property type="entry name" value="HP_PGM_like"/>
    <property type="match status" value="1"/>
</dbReference>
<dbReference type="PANTHER" id="PTHR48100:SF1">
    <property type="entry name" value="HISTIDINE PHOSPHATASE FAMILY PROTEIN-RELATED"/>
    <property type="match status" value="1"/>
</dbReference>
<proteinExistence type="predicted"/>
<keyword evidence="2" id="KW-1185">Reference proteome</keyword>
<protein>
    <recommendedName>
        <fullName evidence="3">Phosphoglycerate mutase family protein</fullName>
    </recommendedName>
</protein>
<dbReference type="Gene3D" id="3.40.50.1240">
    <property type="entry name" value="Phosphoglycerate mutase-like"/>
    <property type="match status" value="1"/>
</dbReference>
<evidence type="ECO:0008006" key="3">
    <source>
        <dbReference type="Google" id="ProtNLM"/>
    </source>
</evidence>
<dbReference type="EMBL" id="JAESVG020000008">
    <property type="protein sequence ID" value="KAG8625079.1"/>
    <property type="molecule type" value="Genomic_DNA"/>
</dbReference>
<dbReference type="InterPro" id="IPR013078">
    <property type="entry name" value="His_Pase_superF_clade-1"/>
</dbReference>
<reference evidence="1" key="1">
    <citation type="submission" date="2021-07" db="EMBL/GenBank/DDBJ databases">
        <title>Elsinoe batatas strain:CRI-CJ2 Genome sequencing and assembly.</title>
        <authorList>
            <person name="Huang L."/>
        </authorList>
    </citation>
    <scope>NUCLEOTIDE SEQUENCE</scope>
    <source>
        <strain evidence="1">CRI-CJ2</strain>
    </source>
</reference>
<dbReference type="Pfam" id="PF00300">
    <property type="entry name" value="His_Phos_1"/>
    <property type="match status" value="1"/>
</dbReference>
<dbReference type="InterPro" id="IPR029033">
    <property type="entry name" value="His_PPase_superfam"/>
</dbReference>
<dbReference type="AlphaFoldDB" id="A0A8K0PGZ8"/>
<evidence type="ECO:0000313" key="2">
    <source>
        <dbReference type="Proteomes" id="UP000809789"/>
    </source>
</evidence>
<evidence type="ECO:0000313" key="1">
    <source>
        <dbReference type="EMBL" id="KAG8625079.1"/>
    </source>
</evidence>
<name>A0A8K0PGZ8_9PEZI</name>
<dbReference type="GO" id="GO:0016791">
    <property type="term" value="F:phosphatase activity"/>
    <property type="evidence" value="ECO:0007669"/>
    <property type="project" value="TreeGrafter"/>
</dbReference>
<comment type="caution">
    <text evidence="1">The sequence shown here is derived from an EMBL/GenBank/DDBJ whole genome shotgun (WGS) entry which is preliminary data.</text>
</comment>
<accession>A0A8K0PGZ8</accession>
<organism evidence="1 2">
    <name type="scientific">Elsinoe batatas</name>
    <dbReference type="NCBI Taxonomy" id="2601811"/>
    <lineage>
        <taxon>Eukaryota</taxon>
        <taxon>Fungi</taxon>
        <taxon>Dikarya</taxon>
        <taxon>Ascomycota</taxon>
        <taxon>Pezizomycotina</taxon>
        <taxon>Dothideomycetes</taxon>
        <taxon>Dothideomycetidae</taxon>
        <taxon>Myriangiales</taxon>
        <taxon>Elsinoaceae</taxon>
        <taxon>Elsinoe</taxon>
    </lineage>
</organism>
<dbReference type="GO" id="GO:0005737">
    <property type="term" value="C:cytoplasm"/>
    <property type="evidence" value="ECO:0007669"/>
    <property type="project" value="TreeGrafter"/>
</dbReference>
<dbReference type="InterPro" id="IPR050275">
    <property type="entry name" value="PGM_Phosphatase"/>
</dbReference>
<dbReference type="SUPFAM" id="SSF53254">
    <property type="entry name" value="Phosphoglycerate mutase-like"/>
    <property type="match status" value="1"/>
</dbReference>
<dbReference type="PANTHER" id="PTHR48100">
    <property type="entry name" value="BROAD-SPECIFICITY PHOSPHATASE YOR283W-RELATED"/>
    <property type="match status" value="1"/>
</dbReference>
<gene>
    <name evidence="1" type="ORF">KVT40_006830</name>
</gene>